<dbReference type="InterPro" id="IPR011051">
    <property type="entry name" value="RmlC_Cupin_sf"/>
</dbReference>
<dbReference type="EMBL" id="JACEGE010000005">
    <property type="protein sequence ID" value="MBA2795320.1"/>
    <property type="molecule type" value="Genomic_DNA"/>
</dbReference>
<name>A0A7W0AR72_STRPO</name>
<comment type="caution">
    <text evidence="1">The sequence shown here is derived from an EMBL/GenBank/DDBJ whole genome shotgun (WGS) entry which is preliminary data.</text>
</comment>
<organism evidence="1 2">
    <name type="scientific">Streptococcus porcinus</name>
    <dbReference type="NCBI Taxonomy" id="1340"/>
    <lineage>
        <taxon>Bacteria</taxon>
        <taxon>Bacillati</taxon>
        <taxon>Bacillota</taxon>
        <taxon>Bacilli</taxon>
        <taxon>Lactobacillales</taxon>
        <taxon>Streptococcaceae</taxon>
        <taxon>Streptococcus</taxon>
    </lineage>
</organism>
<sequence length="207" mass="23502">MKDISILKSQFYSVSKWSGGKTKELYIFPKTSSYREKNFDFRLSSATVSLLETNFSDLRGYHRLIMTLDRSMSLFNVETHEITKLNPFETFSFEGCDKIKSYGQCTDINLIYNDNYLGQMEAVHKTTSSICSSMTTQMVYTLCDITCTVDGQRAYLLKTNHLLVIQNGSPSPHNKLELSPLKPCSKVIAIWAGLSYKKDSGYMIKGS</sequence>
<dbReference type="SUPFAM" id="SSF51182">
    <property type="entry name" value="RmlC-like cupins"/>
    <property type="match status" value="1"/>
</dbReference>
<accession>A0A7W0AR72</accession>
<protein>
    <submittedName>
        <fullName evidence="1">HutD family protein</fullName>
    </submittedName>
</protein>
<reference evidence="1 2" key="1">
    <citation type="submission" date="2020-07" db="EMBL/GenBank/DDBJ databases">
        <title>Molecular and genomic characterization of Streptococcus porcinus isolated from diseased swine in Brazil.</title>
        <authorList>
            <person name="Moreno L.Z."/>
            <person name="Matajira C.E.C."/>
            <person name="Poor A.P."/>
            <person name="Dutra M.C."/>
            <person name="Moreno A.M."/>
        </authorList>
    </citation>
    <scope>NUCLEOTIDE SEQUENCE [LARGE SCALE GENOMIC DNA]</scope>
    <source>
        <strain evidence="1 2">SP0816-2</strain>
    </source>
</reference>
<dbReference type="Gene3D" id="2.60.120.10">
    <property type="entry name" value="Jelly Rolls"/>
    <property type="match status" value="1"/>
</dbReference>
<evidence type="ECO:0000313" key="1">
    <source>
        <dbReference type="EMBL" id="MBA2795320.1"/>
    </source>
</evidence>
<proteinExistence type="predicted"/>
<dbReference type="InterPro" id="IPR014710">
    <property type="entry name" value="RmlC-like_jellyroll"/>
</dbReference>
<evidence type="ECO:0000313" key="2">
    <source>
        <dbReference type="Proteomes" id="UP000524462"/>
    </source>
</evidence>
<dbReference type="Proteomes" id="UP000524462">
    <property type="component" value="Unassembled WGS sequence"/>
</dbReference>
<dbReference type="Pfam" id="PF05962">
    <property type="entry name" value="HutD"/>
    <property type="match status" value="1"/>
</dbReference>
<dbReference type="PANTHER" id="PTHR37943:SF1">
    <property type="entry name" value="PROTEIN VES"/>
    <property type="match status" value="1"/>
</dbReference>
<gene>
    <name evidence="1" type="ORF">H1B29_02260</name>
</gene>
<dbReference type="AlphaFoldDB" id="A0A7W0AR72"/>
<dbReference type="PANTHER" id="PTHR37943">
    <property type="entry name" value="PROTEIN VES"/>
    <property type="match status" value="1"/>
</dbReference>
<dbReference type="InterPro" id="IPR010282">
    <property type="entry name" value="Uncharacterised_HutD/Ves"/>
</dbReference>
<dbReference type="RefSeq" id="WP_181459657.1">
    <property type="nucleotide sequence ID" value="NZ_CP070236.1"/>
</dbReference>